<organism evidence="4 5">
    <name type="scientific">Candida oxycetoniae</name>
    <dbReference type="NCBI Taxonomy" id="497107"/>
    <lineage>
        <taxon>Eukaryota</taxon>
        <taxon>Fungi</taxon>
        <taxon>Dikarya</taxon>
        <taxon>Ascomycota</taxon>
        <taxon>Saccharomycotina</taxon>
        <taxon>Pichiomycetes</taxon>
        <taxon>Debaryomycetaceae</taxon>
        <taxon>Candida/Lodderomyces clade</taxon>
        <taxon>Candida</taxon>
    </lineage>
</organism>
<dbReference type="Pfam" id="PF11559">
    <property type="entry name" value="ADIP"/>
    <property type="match status" value="1"/>
</dbReference>
<gene>
    <name evidence="4" type="ORF">KGF56_000786</name>
</gene>
<dbReference type="Proteomes" id="UP001202479">
    <property type="component" value="Unassembled WGS sequence"/>
</dbReference>
<sequence>MSSMDLKKEIETFRAQSSWVDKSLRSRAYIDTKLLFTSINWQELISDQIQTNPQLKDLEITKTILRNDQSIISIIKELIASIDKYRNQQNLTSDILLSKNKKIQELNNKVKDLEKKLASAENKSRDKSIDQTTLTRDVIHLRKVNRIQTQNLYNLTNLSKDLKLKHRIDMKKKDLEISSLKNKLIERRSLSSTIEYGIPLTPSPAQQHNLEDSNQQDGIFHNESIIDVGTESNSQGQGPSLAHLKGVIDKENTRFVCNLTNIIESIATENYKLTRFIQYVKDYIIVVNSKLLHLKDTGADVEMPNPSDLIDLQNINKVEKSTMSHYYNEIESSETIERPVLNEIYKMYHNLGDIVELLNNPNFNRSSESTIKSLQNDLKTMETNWKDALKTSEIWKNLAKENQKEKR</sequence>
<keyword evidence="2 3" id="KW-0175">Coiled coil</keyword>
<keyword evidence="5" id="KW-1185">Reference proteome</keyword>
<dbReference type="GeneID" id="73378403"/>
<name>A0AAI9SZY8_9ASCO</name>
<dbReference type="RefSeq" id="XP_049182051.1">
    <property type="nucleotide sequence ID" value="XM_049326731.1"/>
</dbReference>
<evidence type="ECO:0008006" key="6">
    <source>
        <dbReference type="Google" id="ProtNLM"/>
    </source>
</evidence>
<accession>A0AAI9SZY8</accession>
<evidence type="ECO:0000256" key="3">
    <source>
        <dbReference type="SAM" id="Coils"/>
    </source>
</evidence>
<comment type="similarity">
    <text evidence="1">Belongs to the ADIP family.</text>
</comment>
<dbReference type="InterPro" id="IPR021622">
    <property type="entry name" value="Afadin/alpha-actinin-bd"/>
</dbReference>
<evidence type="ECO:0000313" key="5">
    <source>
        <dbReference type="Proteomes" id="UP001202479"/>
    </source>
</evidence>
<comment type="caution">
    <text evidence="4">The sequence shown here is derived from an EMBL/GenBank/DDBJ whole genome shotgun (WGS) entry which is preliminary data.</text>
</comment>
<protein>
    <recommendedName>
        <fullName evidence="6">Autophagy-related protein 25</fullName>
    </recommendedName>
</protein>
<evidence type="ECO:0000256" key="2">
    <source>
        <dbReference type="ARBA" id="ARBA00023054"/>
    </source>
</evidence>
<dbReference type="AlphaFoldDB" id="A0AAI9SZY8"/>
<proteinExistence type="inferred from homology"/>
<dbReference type="EMBL" id="JAHUZD010000024">
    <property type="protein sequence ID" value="KAI3406306.2"/>
    <property type="molecule type" value="Genomic_DNA"/>
</dbReference>
<feature type="coiled-coil region" evidence="3">
    <location>
        <begin position="96"/>
        <end position="130"/>
    </location>
</feature>
<evidence type="ECO:0000256" key="1">
    <source>
        <dbReference type="ARBA" id="ARBA00009291"/>
    </source>
</evidence>
<reference evidence="4" key="1">
    <citation type="journal article" date="2022" name="DNA Res.">
        <title>Genome analysis of five recently described species of the CUG-Ser clade uncovers Candida theae as a new hybrid lineage with pathogenic potential in the Candida parapsilosis species complex.</title>
        <authorList>
            <person name="Mixao V."/>
            <person name="Del Olmo V."/>
            <person name="Hegedusova E."/>
            <person name="Saus E."/>
            <person name="Pryszcz L."/>
            <person name="Cillingova A."/>
            <person name="Nosek J."/>
            <person name="Gabaldon T."/>
        </authorList>
    </citation>
    <scope>NUCLEOTIDE SEQUENCE</scope>
    <source>
        <strain evidence="4">CBS 10844</strain>
    </source>
</reference>
<evidence type="ECO:0000313" key="4">
    <source>
        <dbReference type="EMBL" id="KAI3406306.2"/>
    </source>
</evidence>